<keyword evidence="1" id="KW-0450">Lipoyl</keyword>
<dbReference type="CDD" id="cd06848">
    <property type="entry name" value="GCS_H"/>
    <property type="match status" value="1"/>
</dbReference>
<evidence type="ECO:0000256" key="2">
    <source>
        <dbReference type="SAM" id="MobiDB-lite"/>
    </source>
</evidence>
<dbReference type="Pfam" id="PF01597">
    <property type="entry name" value="GCV_H"/>
    <property type="match status" value="1"/>
</dbReference>
<evidence type="ECO:0000259" key="3">
    <source>
        <dbReference type="PROSITE" id="PS50968"/>
    </source>
</evidence>
<feature type="region of interest" description="Disordered" evidence="2">
    <location>
        <begin position="100"/>
        <end position="135"/>
    </location>
</feature>
<evidence type="ECO:0000313" key="5">
    <source>
        <dbReference type="Proteomes" id="UP000017052"/>
    </source>
</evidence>
<feature type="domain" description="Lipoyl-binding" evidence="3">
    <location>
        <begin position="25"/>
        <end position="107"/>
    </location>
</feature>
<reference evidence="4" key="1">
    <citation type="submission" date="2013-08" db="EMBL/GenBank/DDBJ databases">
        <authorList>
            <person name="Durkin A.S."/>
            <person name="Haft D.R."/>
            <person name="McCorrison J."/>
            <person name="Torralba M."/>
            <person name="Gillis M."/>
            <person name="Haft D.H."/>
            <person name="Methe B."/>
            <person name="Sutton G."/>
            <person name="Nelson K.E."/>
        </authorList>
    </citation>
    <scope>NUCLEOTIDE SEQUENCE [LARGE SCALE GENOMIC DNA]</scope>
    <source>
        <strain evidence="4">F0233</strain>
    </source>
</reference>
<dbReference type="GeneID" id="95358824"/>
<proteinExistence type="predicted"/>
<dbReference type="Proteomes" id="UP000017052">
    <property type="component" value="Unassembled WGS sequence"/>
</dbReference>
<dbReference type="RefSeq" id="WP_021798879.1">
    <property type="nucleotide sequence ID" value="NZ_ACVN02000324.1"/>
</dbReference>
<dbReference type="EMBL" id="ACVN02000324">
    <property type="protein sequence ID" value="ERK49544.1"/>
    <property type="molecule type" value="Genomic_DNA"/>
</dbReference>
<sequence>MAQFPAGLRRGGEHEWVRSGEGGATARIGITAAAAADLGDVVRVELPTVGSEVVAGDACGEPESTSTALEVHSPLTGVVSAVNEAAAAAPETICSSPYDEGWLFEVESDEAQGSDGPPDHAGPTGSQSVATGPLR</sequence>
<dbReference type="OrthoDB" id="9796712at2"/>
<dbReference type="SUPFAM" id="SSF51230">
    <property type="entry name" value="Single hybrid motif"/>
    <property type="match status" value="1"/>
</dbReference>
<dbReference type="PANTHER" id="PTHR11715:SF3">
    <property type="entry name" value="GLYCINE CLEAVAGE SYSTEM H PROTEIN-RELATED"/>
    <property type="match status" value="1"/>
</dbReference>
<protein>
    <submittedName>
        <fullName evidence="4">Glycine cleavage system H protein</fullName>
    </submittedName>
</protein>
<dbReference type="GO" id="GO:0009249">
    <property type="term" value="P:protein lipoylation"/>
    <property type="evidence" value="ECO:0007669"/>
    <property type="project" value="TreeGrafter"/>
</dbReference>
<gene>
    <name evidence="4" type="ORF">HMPREF0682_0984</name>
</gene>
<organism evidence="4 5">
    <name type="scientific">Propionibacterium acidifaciens F0233</name>
    <dbReference type="NCBI Taxonomy" id="553198"/>
    <lineage>
        <taxon>Bacteria</taxon>
        <taxon>Bacillati</taxon>
        <taxon>Actinomycetota</taxon>
        <taxon>Actinomycetes</taxon>
        <taxon>Propionibacteriales</taxon>
        <taxon>Propionibacteriaceae</taxon>
        <taxon>Propionibacterium</taxon>
    </lineage>
</organism>
<keyword evidence="5" id="KW-1185">Reference proteome</keyword>
<dbReference type="GO" id="GO:0019464">
    <property type="term" value="P:glycine decarboxylation via glycine cleavage system"/>
    <property type="evidence" value="ECO:0007669"/>
    <property type="project" value="InterPro"/>
</dbReference>
<dbReference type="AlphaFoldDB" id="U2Q0P1"/>
<name>U2Q0P1_9ACTN</name>
<dbReference type="GO" id="GO:0005960">
    <property type="term" value="C:glycine cleavage complex"/>
    <property type="evidence" value="ECO:0007669"/>
    <property type="project" value="InterPro"/>
</dbReference>
<dbReference type="Gene3D" id="2.40.50.100">
    <property type="match status" value="1"/>
</dbReference>
<dbReference type="GO" id="GO:0005829">
    <property type="term" value="C:cytosol"/>
    <property type="evidence" value="ECO:0007669"/>
    <property type="project" value="TreeGrafter"/>
</dbReference>
<dbReference type="InterPro" id="IPR002930">
    <property type="entry name" value="GCV_H"/>
</dbReference>
<accession>U2Q0P1</accession>
<evidence type="ECO:0000313" key="4">
    <source>
        <dbReference type="EMBL" id="ERK49544.1"/>
    </source>
</evidence>
<dbReference type="PROSITE" id="PS50968">
    <property type="entry name" value="BIOTINYL_LIPOYL"/>
    <property type="match status" value="1"/>
</dbReference>
<evidence type="ECO:0000256" key="1">
    <source>
        <dbReference type="ARBA" id="ARBA00022823"/>
    </source>
</evidence>
<dbReference type="InterPro" id="IPR000089">
    <property type="entry name" value="Biotin_lipoyl"/>
</dbReference>
<dbReference type="InterPro" id="IPR033753">
    <property type="entry name" value="GCV_H/Fam206"/>
</dbReference>
<comment type="caution">
    <text evidence="4">The sequence shown here is derived from an EMBL/GenBank/DDBJ whole genome shotgun (WGS) entry which is preliminary data.</text>
</comment>
<dbReference type="PANTHER" id="PTHR11715">
    <property type="entry name" value="GLYCINE CLEAVAGE SYSTEM H PROTEIN"/>
    <property type="match status" value="1"/>
</dbReference>
<feature type="compositionally biased region" description="Polar residues" evidence="2">
    <location>
        <begin position="124"/>
        <end position="135"/>
    </location>
</feature>
<dbReference type="InterPro" id="IPR011053">
    <property type="entry name" value="Single_hybrid_motif"/>
</dbReference>